<reference evidence="2" key="1">
    <citation type="journal article" date="2017" name="Nature">
        <title>The genome of Chenopodium quinoa.</title>
        <authorList>
            <person name="Jarvis D.E."/>
            <person name="Ho Y.S."/>
            <person name="Lightfoot D.J."/>
            <person name="Schmoeckel S.M."/>
            <person name="Li B."/>
            <person name="Borm T.J.A."/>
            <person name="Ohyanagi H."/>
            <person name="Mineta K."/>
            <person name="Michell C.T."/>
            <person name="Saber N."/>
            <person name="Kharbatia N.M."/>
            <person name="Rupper R.R."/>
            <person name="Sharp A.R."/>
            <person name="Dally N."/>
            <person name="Boughton B.A."/>
            <person name="Woo Y.H."/>
            <person name="Gao G."/>
            <person name="Schijlen E.G.W.M."/>
            <person name="Guo X."/>
            <person name="Momin A.A."/>
            <person name="Negrao S."/>
            <person name="Al-Babili S."/>
            <person name="Gehring C."/>
            <person name="Roessner U."/>
            <person name="Jung C."/>
            <person name="Murphy K."/>
            <person name="Arold S.T."/>
            <person name="Gojobori T."/>
            <person name="van der Linden C.G."/>
            <person name="van Loo E.N."/>
            <person name="Jellen E.N."/>
            <person name="Maughan P.J."/>
            <person name="Tester M."/>
        </authorList>
    </citation>
    <scope>NUCLEOTIDE SEQUENCE [LARGE SCALE GENOMIC DNA]</scope>
    <source>
        <strain evidence="2">cv. PI 614886</strain>
    </source>
</reference>
<accession>A0A803KPY1</accession>
<dbReference type="Proteomes" id="UP000596660">
    <property type="component" value="Unplaced"/>
</dbReference>
<evidence type="ECO:0000313" key="2">
    <source>
        <dbReference type="EnsemblPlants" id="AUR62001087-RA:cds"/>
    </source>
</evidence>
<dbReference type="SMR" id="A0A803KPY1"/>
<dbReference type="EnsemblPlants" id="AUR62001087-RA">
    <property type="protein sequence ID" value="AUR62001087-RA:cds"/>
    <property type="gene ID" value="AUR62001087"/>
</dbReference>
<evidence type="ECO:0000313" key="3">
    <source>
        <dbReference type="Proteomes" id="UP000596660"/>
    </source>
</evidence>
<proteinExistence type="predicted"/>
<sequence length="183" mass="20802">MAKRPVPWDDQVDLVSSDDEAADMEADDGASDQKPNIDGLSYQPANEKHSEGGWKIDINAQRCHGEKGKNIPGVHEKRSHSMPTRISHTCNSWMGLAKSIKELYGQPLHYLTNTLLKQWDQARFETGDEYQPLDTVIHPLKAEATIWFVEEVHRCTASYHQLSKLWLGDPMHHAYVDAIFPKI</sequence>
<dbReference type="Gramene" id="AUR62001087-RA">
    <property type="protein sequence ID" value="AUR62001087-RA:cds"/>
    <property type="gene ID" value="AUR62001087"/>
</dbReference>
<dbReference type="GO" id="GO:0000419">
    <property type="term" value="C:RNA polymerase V complex"/>
    <property type="evidence" value="ECO:0007669"/>
    <property type="project" value="TreeGrafter"/>
</dbReference>
<feature type="compositionally biased region" description="Acidic residues" evidence="1">
    <location>
        <begin position="10"/>
        <end position="30"/>
    </location>
</feature>
<dbReference type="Gene3D" id="1.20.120.690">
    <property type="entry name" value="RDM1 protein domain"/>
    <property type="match status" value="1"/>
</dbReference>
<dbReference type="PANTHER" id="PTHR36366">
    <property type="entry name" value="PROTEIN RDM1"/>
    <property type="match status" value="1"/>
</dbReference>
<organism evidence="2 3">
    <name type="scientific">Chenopodium quinoa</name>
    <name type="common">Quinoa</name>
    <dbReference type="NCBI Taxonomy" id="63459"/>
    <lineage>
        <taxon>Eukaryota</taxon>
        <taxon>Viridiplantae</taxon>
        <taxon>Streptophyta</taxon>
        <taxon>Embryophyta</taxon>
        <taxon>Tracheophyta</taxon>
        <taxon>Spermatophyta</taxon>
        <taxon>Magnoliopsida</taxon>
        <taxon>eudicotyledons</taxon>
        <taxon>Gunneridae</taxon>
        <taxon>Pentapetalae</taxon>
        <taxon>Caryophyllales</taxon>
        <taxon>Chenopodiaceae</taxon>
        <taxon>Chenopodioideae</taxon>
        <taxon>Atripliceae</taxon>
        <taxon>Chenopodium</taxon>
    </lineage>
</organism>
<feature type="region of interest" description="Disordered" evidence="1">
    <location>
        <begin position="1"/>
        <end position="52"/>
    </location>
</feature>
<protein>
    <recommendedName>
        <fullName evidence="4">Protein RDM1</fullName>
    </recommendedName>
</protein>
<dbReference type="Pfam" id="PF09187">
    <property type="entry name" value="RdDM_RDM1"/>
    <property type="match status" value="1"/>
</dbReference>
<dbReference type="InterPro" id="IPR036319">
    <property type="entry name" value="RDM1_sf"/>
</dbReference>
<dbReference type="SUPFAM" id="SSF109920">
    <property type="entry name" value="Hypothetical protein At3g22680"/>
    <property type="match status" value="1"/>
</dbReference>
<dbReference type="AlphaFoldDB" id="A0A803KPY1"/>
<evidence type="ECO:0000256" key="1">
    <source>
        <dbReference type="SAM" id="MobiDB-lite"/>
    </source>
</evidence>
<dbReference type="GO" id="GO:0080188">
    <property type="term" value="P:gene silencing by siRNA-directed DNA methylation"/>
    <property type="evidence" value="ECO:0007669"/>
    <property type="project" value="InterPro"/>
</dbReference>
<keyword evidence="3" id="KW-1185">Reference proteome</keyword>
<dbReference type="PANTHER" id="PTHR36366:SF1">
    <property type="entry name" value="PROTEIN RDM1"/>
    <property type="match status" value="1"/>
</dbReference>
<dbReference type="InterPro" id="IPR015270">
    <property type="entry name" value="RDM1_plant"/>
</dbReference>
<name>A0A803KPY1_CHEQI</name>
<reference evidence="2" key="2">
    <citation type="submission" date="2021-03" db="UniProtKB">
        <authorList>
            <consortium name="EnsemblPlants"/>
        </authorList>
    </citation>
    <scope>IDENTIFICATION</scope>
</reference>
<evidence type="ECO:0008006" key="4">
    <source>
        <dbReference type="Google" id="ProtNLM"/>
    </source>
</evidence>